<feature type="transmembrane region" description="Helical" evidence="1">
    <location>
        <begin position="144"/>
        <end position="163"/>
    </location>
</feature>
<reference evidence="3" key="1">
    <citation type="submission" date="2016-10" db="EMBL/GenBank/DDBJ databases">
        <authorList>
            <person name="Varghese N."/>
            <person name="Submissions S."/>
        </authorList>
    </citation>
    <scope>NUCLEOTIDE SEQUENCE [LARGE SCALE GENOMIC DNA]</scope>
    <source>
        <strain evidence="3">CGMCC 1.9108</strain>
    </source>
</reference>
<feature type="transmembrane region" description="Helical" evidence="1">
    <location>
        <begin position="72"/>
        <end position="92"/>
    </location>
</feature>
<proteinExistence type="predicted"/>
<keyword evidence="1" id="KW-0472">Membrane</keyword>
<keyword evidence="1" id="KW-0812">Transmembrane</keyword>
<dbReference type="STRING" id="639004.SAMN04488239_10822"/>
<keyword evidence="3" id="KW-1185">Reference proteome</keyword>
<dbReference type="Proteomes" id="UP000199628">
    <property type="component" value="Unassembled WGS sequence"/>
</dbReference>
<evidence type="ECO:0000313" key="3">
    <source>
        <dbReference type="Proteomes" id="UP000199628"/>
    </source>
</evidence>
<sequence>MAGSGASVRVLDRVSQSIAGAVAALALWALGETWSEPAIPDLLRICLLTFVLVQSGVALTLAAPLGLARSMWGGFILSLPATLLALSAGSRFEPALKALDHPELVSVLAVFVFVLTPFVAVWLRDRDQWLDYACLFETAWEITARFLLAWLFLALVWMVLFLSDALLNLVDIGLVDLVFRTDWLVFGLSGAVLGLGLAVIYEVRDRVSPFPALRLLRMLVPVFLVVIVLFLAVLPFRGLTGLFGDLSSAGILLVSASVAITLVSTALDRDDAHGVQTPGLTIATRGLAVLIPLLVGLSAWALAVRVLGYGWTPDRLLAALGACLLMAYATGYAVCALVGGAWRDRVRRLNIAMALTLALALALWLSPVFDGFRVASASQVGRYEAHLAETGELPIWEMAHEWGHAGQQGLDRLQAIAERREDLIMIDTIARARRIDSRYQFSDPELLPTPETLIPELLAKMPVAEGSRRLSADDLTGIPVHHLKAWQTGCARTLPGGTPGCLFLRGAFSPAVDETEQALVLFLADDGLVRITHLLRGPSGDISLRHAAAETASEEEAFPVEVLAAAQAGRFEIIPSGRKALSVAGQVISPRD</sequence>
<protein>
    <recommendedName>
        <fullName evidence="4">DUF4153 domain-containing protein</fullName>
    </recommendedName>
</protein>
<feature type="transmembrane region" description="Helical" evidence="1">
    <location>
        <begin position="42"/>
        <end position="65"/>
    </location>
</feature>
<feature type="transmembrane region" description="Helical" evidence="1">
    <location>
        <begin position="12"/>
        <end position="30"/>
    </location>
</feature>
<dbReference type="RefSeq" id="WP_093031827.1">
    <property type="nucleotide sequence ID" value="NZ_FMZV01000008.1"/>
</dbReference>
<feature type="transmembrane region" description="Helical" evidence="1">
    <location>
        <begin position="246"/>
        <end position="267"/>
    </location>
</feature>
<feature type="transmembrane region" description="Helical" evidence="1">
    <location>
        <begin position="183"/>
        <end position="203"/>
    </location>
</feature>
<gene>
    <name evidence="2" type="ORF">SAMN04488239_10822</name>
</gene>
<feature type="transmembrane region" description="Helical" evidence="1">
    <location>
        <begin position="104"/>
        <end position="123"/>
    </location>
</feature>
<evidence type="ECO:0000313" key="2">
    <source>
        <dbReference type="EMBL" id="SDD51381.1"/>
    </source>
</evidence>
<feature type="transmembrane region" description="Helical" evidence="1">
    <location>
        <begin position="287"/>
        <end position="311"/>
    </location>
</feature>
<name>A0A1G6VCY9_9RHOB</name>
<dbReference type="OrthoDB" id="7402611at2"/>
<accession>A0A1G6VCY9</accession>
<organism evidence="2 3">
    <name type="scientific">Ruegeria marina</name>
    <dbReference type="NCBI Taxonomy" id="639004"/>
    <lineage>
        <taxon>Bacteria</taxon>
        <taxon>Pseudomonadati</taxon>
        <taxon>Pseudomonadota</taxon>
        <taxon>Alphaproteobacteria</taxon>
        <taxon>Rhodobacterales</taxon>
        <taxon>Roseobacteraceae</taxon>
        <taxon>Ruegeria</taxon>
    </lineage>
</organism>
<dbReference type="EMBL" id="FMZV01000008">
    <property type="protein sequence ID" value="SDD51381.1"/>
    <property type="molecule type" value="Genomic_DNA"/>
</dbReference>
<feature type="transmembrane region" description="Helical" evidence="1">
    <location>
        <begin position="215"/>
        <end position="234"/>
    </location>
</feature>
<dbReference type="AlphaFoldDB" id="A0A1G6VCY9"/>
<evidence type="ECO:0008006" key="4">
    <source>
        <dbReference type="Google" id="ProtNLM"/>
    </source>
</evidence>
<evidence type="ECO:0000256" key="1">
    <source>
        <dbReference type="SAM" id="Phobius"/>
    </source>
</evidence>
<keyword evidence="1" id="KW-1133">Transmembrane helix</keyword>
<feature type="transmembrane region" description="Helical" evidence="1">
    <location>
        <begin position="317"/>
        <end position="342"/>
    </location>
</feature>
<feature type="transmembrane region" description="Helical" evidence="1">
    <location>
        <begin position="349"/>
        <end position="369"/>
    </location>
</feature>